<name>A0AAV7XJ02_9NEOP</name>
<protein>
    <submittedName>
        <fullName evidence="2">Uncharacterized protein</fullName>
    </submittedName>
</protein>
<evidence type="ECO:0000256" key="1">
    <source>
        <dbReference type="SAM" id="MobiDB-lite"/>
    </source>
</evidence>
<dbReference type="Proteomes" id="UP001075354">
    <property type="component" value="Chromosome 10"/>
</dbReference>
<reference evidence="2" key="1">
    <citation type="submission" date="2022-12" db="EMBL/GenBank/DDBJ databases">
        <title>Chromosome-level genome assembly of the bean flower thrips Megalurothrips usitatus.</title>
        <authorList>
            <person name="Ma L."/>
            <person name="Liu Q."/>
            <person name="Li H."/>
            <person name="Cai W."/>
        </authorList>
    </citation>
    <scope>NUCLEOTIDE SEQUENCE</scope>
    <source>
        <strain evidence="2">Cailab_2022a</strain>
    </source>
</reference>
<proteinExistence type="predicted"/>
<keyword evidence="3" id="KW-1185">Reference proteome</keyword>
<dbReference type="AlphaFoldDB" id="A0AAV7XJ02"/>
<evidence type="ECO:0000313" key="3">
    <source>
        <dbReference type="Proteomes" id="UP001075354"/>
    </source>
</evidence>
<evidence type="ECO:0000313" key="2">
    <source>
        <dbReference type="EMBL" id="KAJ1523602.1"/>
    </source>
</evidence>
<feature type="region of interest" description="Disordered" evidence="1">
    <location>
        <begin position="1"/>
        <end position="28"/>
    </location>
</feature>
<organism evidence="2 3">
    <name type="scientific">Megalurothrips usitatus</name>
    <name type="common">bean blossom thrips</name>
    <dbReference type="NCBI Taxonomy" id="439358"/>
    <lineage>
        <taxon>Eukaryota</taxon>
        <taxon>Metazoa</taxon>
        <taxon>Ecdysozoa</taxon>
        <taxon>Arthropoda</taxon>
        <taxon>Hexapoda</taxon>
        <taxon>Insecta</taxon>
        <taxon>Pterygota</taxon>
        <taxon>Neoptera</taxon>
        <taxon>Paraneoptera</taxon>
        <taxon>Thysanoptera</taxon>
        <taxon>Terebrantia</taxon>
        <taxon>Thripoidea</taxon>
        <taxon>Thripidae</taxon>
        <taxon>Megalurothrips</taxon>
    </lineage>
</organism>
<comment type="caution">
    <text evidence="2">The sequence shown here is derived from an EMBL/GenBank/DDBJ whole genome shotgun (WGS) entry which is preliminary data.</text>
</comment>
<sequence>MRPFSTRRGQRRLKTSTSPGKRWPRLSLPLRSSSLPDVSLRACQAGPVSVVGPTVTSLKARN</sequence>
<dbReference type="EMBL" id="JAPTSV010000010">
    <property type="protein sequence ID" value="KAJ1523602.1"/>
    <property type="molecule type" value="Genomic_DNA"/>
</dbReference>
<accession>A0AAV7XJ02</accession>
<gene>
    <name evidence="2" type="ORF">ONE63_001445</name>
</gene>